<proteinExistence type="predicted"/>
<keyword evidence="3" id="KW-1185">Reference proteome</keyword>
<gene>
    <name evidence="2" type="ORF">SERN_0762</name>
</gene>
<dbReference type="Gene3D" id="3.40.50.1820">
    <property type="entry name" value="alpha/beta hydrolase"/>
    <property type="match status" value="1"/>
</dbReference>
<dbReference type="RefSeq" id="WP_135848744.1">
    <property type="nucleotide sequence ID" value="NZ_RHPJ01000001.1"/>
</dbReference>
<dbReference type="InterPro" id="IPR050583">
    <property type="entry name" value="Mycobacterial_A85_antigen"/>
</dbReference>
<dbReference type="OrthoDB" id="184858at2"/>
<reference evidence="2 3" key="1">
    <citation type="submission" date="2018-11" db="EMBL/GenBank/DDBJ databases">
        <title>Complete genome sequencing of the Actinobacteria Serinibacter sp. K3-2.</title>
        <authorList>
            <person name="Rakitin A.L."/>
            <person name="Beletsky A.V."/>
            <person name="Mardanov A.V."/>
            <person name="Ravin N.V."/>
            <person name="Gromova A.S."/>
            <person name="Filippova S.N."/>
            <person name="Gal'Chenko V.F."/>
        </authorList>
    </citation>
    <scope>NUCLEOTIDE SEQUENCE [LARGE SCALE GENOMIC DNA]</scope>
    <source>
        <strain evidence="2 3">K3-2</strain>
    </source>
</reference>
<protein>
    <submittedName>
        <fullName evidence="2">Putative esterase</fullName>
    </submittedName>
</protein>
<dbReference type="Pfam" id="PF00756">
    <property type="entry name" value="Esterase"/>
    <property type="match status" value="1"/>
</dbReference>
<name>A0A4Z1E5H2_9MICO</name>
<dbReference type="SUPFAM" id="SSF53474">
    <property type="entry name" value="alpha/beta-Hydrolases"/>
    <property type="match status" value="1"/>
</dbReference>
<dbReference type="Proteomes" id="UP000297318">
    <property type="component" value="Unassembled WGS sequence"/>
</dbReference>
<dbReference type="PANTHER" id="PTHR48098">
    <property type="entry name" value="ENTEROCHELIN ESTERASE-RELATED"/>
    <property type="match status" value="1"/>
</dbReference>
<feature type="transmembrane region" description="Helical" evidence="1">
    <location>
        <begin position="26"/>
        <end position="45"/>
    </location>
</feature>
<dbReference type="EMBL" id="RHPJ01000001">
    <property type="protein sequence ID" value="TGO06570.1"/>
    <property type="molecule type" value="Genomic_DNA"/>
</dbReference>
<dbReference type="InterPro" id="IPR000801">
    <property type="entry name" value="Esterase-like"/>
</dbReference>
<keyword evidence="1" id="KW-1133">Transmembrane helix</keyword>
<dbReference type="InterPro" id="IPR029058">
    <property type="entry name" value="AB_hydrolase_fold"/>
</dbReference>
<comment type="caution">
    <text evidence="2">The sequence shown here is derived from an EMBL/GenBank/DDBJ whole genome shotgun (WGS) entry which is preliminary data.</text>
</comment>
<keyword evidence="1" id="KW-0812">Transmembrane</keyword>
<evidence type="ECO:0000313" key="3">
    <source>
        <dbReference type="Proteomes" id="UP000297318"/>
    </source>
</evidence>
<dbReference type="AlphaFoldDB" id="A0A4Z1E5H2"/>
<dbReference type="GO" id="GO:0016747">
    <property type="term" value="F:acyltransferase activity, transferring groups other than amino-acyl groups"/>
    <property type="evidence" value="ECO:0007669"/>
    <property type="project" value="TreeGrafter"/>
</dbReference>
<evidence type="ECO:0000313" key="2">
    <source>
        <dbReference type="EMBL" id="TGO06570.1"/>
    </source>
</evidence>
<sequence>MSPASDVPTLSPDVVRALAAGTTDWISSWWTVAAVAALAVALLALGWRASRRRAAAGRPRRRWITIASASVATVLALALAANVTAGYFPTVGALGRWTGSMLGLDEGGDDADGGAPAGEVAEVTIPVPADVSMPSSSTWIYTPPGYDASRTYPVLLLAHGSPGTSADWITAGEAPHVLDVLIDAGVIDPVIAVAFDMNGTGPGADDTECLDSTTGGSDVESYLDDVVVPWVDATYATNGTHLIAGFSAGAFCALDQGLRHPETYAGIVAIAPYLDPGSGGEAMLATAAERAAHDVRAYAPALPTADQAVALMLVDDDDGTVREHLVQTADDLRGVGRSVLLHQVDAGHTWAGAREAFPLALVDVARHLGLTPVTSTS</sequence>
<accession>A0A4Z1E5H2</accession>
<dbReference type="PANTHER" id="PTHR48098:SF1">
    <property type="entry name" value="DIACYLGLYCEROL ACYLTRANSFERASE_MYCOLYLTRANSFERASE AG85A"/>
    <property type="match status" value="1"/>
</dbReference>
<evidence type="ECO:0000256" key="1">
    <source>
        <dbReference type="SAM" id="Phobius"/>
    </source>
</evidence>
<organism evidence="2 3">
    <name type="scientific">Serinibacter arcticus</name>
    <dbReference type="NCBI Taxonomy" id="1655435"/>
    <lineage>
        <taxon>Bacteria</taxon>
        <taxon>Bacillati</taxon>
        <taxon>Actinomycetota</taxon>
        <taxon>Actinomycetes</taxon>
        <taxon>Micrococcales</taxon>
        <taxon>Beutenbergiaceae</taxon>
        <taxon>Serinibacter</taxon>
    </lineage>
</organism>
<keyword evidence="1" id="KW-0472">Membrane</keyword>
<feature type="transmembrane region" description="Helical" evidence="1">
    <location>
        <begin position="66"/>
        <end position="88"/>
    </location>
</feature>